<dbReference type="EMBL" id="JAKUCV010002916">
    <property type="protein sequence ID" value="KAJ4840942.1"/>
    <property type="molecule type" value="Genomic_DNA"/>
</dbReference>
<dbReference type="Gene3D" id="3.80.10.10">
    <property type="entry name" value="Ribonuclease Inhibitor"/>
    <property type="match status" value="1"/>
</dbReference>
<dbReference type="AlphaFoldDB" id="A0A9Q0G0G2"/>
<protein>
    <recommendedName>
        <fullName evidence="2">F-box domain-containing protein</fullName>
    </recommendedName>
</protein>
<dbReference type="OrthoDB" id="3360904at2759"/>
<feature type="region of interest" description="Disordered" evidence="1">
    <location>
        <begin position="1"/>
        <end position="40"/>
    </location>
</feature>
<evidence type="ECO:0000313" key="3">
    <source>
        <dbReference type="EMBL" id="KAJ4840942.1"/>
    </source>
</evidence>
<keyword evidence="4" id="KW-1185">Reference proteome</keyword>
<evidence type="ECO:0000256" key="1">
    <source>
        <dbReference type="SAM" id="MobiDB-lite"/>
    </source>
</evidence>
<reference evidence="3" key="1">
    <citation type="submission" date="2022-02" db="EMBL/GenBank/DDBJ databases">
        <authorList>
            <person name="Henning P.M."/>
            <person name="McCubbin A.G."/>
            <person name="Shore J.S."/>
        </authorList>
    </citation>
    <scope>NUCLEOTIDE SEQUENCE</scope>
    <source>
        <strain evidence="3">F60SS</strain>
        <tissue evidence="3">Leaves</tissue>
    </source>
</reference>
<comment type="caution">
    <text evidence="3">The sequence shown here is derived from an EMBL/GenBank/DDBJ whole genome shotgun (WGS) entry which is preliminary data.</text>
</comment>
<name>A0A9Q0G0G2_9ROSI</name>
<dbReference type="PANTHER" id="PTHR34223">
    <property type="entry name" value="OS11G0201299 PROTEIN"/>
    <property type="match status" value="1"/>
</dbReference>
<dbReference type="SUPFAM" id="SSF52047">
    <property type="entry name" value="RNI-like"/>
    <property type="match status" value="1"/>
</dbReference>
<dbReference type="InterPro" id="IPR001810">
    <property type="entry name" value="F-box_dom"/>
</dbReference>
<reference evidence="3" key="2">
    <citation type="journal article" date="2023" name="Plants (Basel)">
        <title>Annotation of the Turnera subulata (Passifloraceae) Draft Genome Reveals the S-Locus Evolved after the Divergence of Turneroideae from Passifloroideae in a Stepwise Manner.</title>
        <authorList>
            <person name="Henning P.M."/>
            <person name="Roalson E.H."/>
            <person name="Mir W."/>
            <person name="McCubbin A.G."/>
            <person name="Shore J.S."/>
        </authorList>
    </citation>
    <scope>NUCLEOTIDE SEQUENCE</scope>
    <source>
        <strain evidence="3">F60SS</strain>
    </source>
</reference>
<dbReference type="InterPro" id="IPR032675">
    <property type="entry name" value="LRR_dom_sf"/>
</dbReference>
<dbReference type="InterPro" id="IPR053197">
    <property type="entry name" value="F-box_SCFL_complex_component"/>
</dbReference>
<proteinExistence type="predicted"/>
<dbReference type="InterPro" id="IPR053781">
    <property type="entry name" value="F-box_AtFBL13-like"/>
</dbReference>
<dbReference type="Proteomes" id="UP001141552">
    <property type="component" value="Unassembled WGS sequence"/>
</dbReference>
<dbReference type="CDD" id="cd22160">
    <property type="entry name" value="F-box_AtFBL13-like"/>
    <property type="match status" value="1"/>
</dbReference>
<organism evidence="3 4">
    <name type="scientific">Turnera subulata</name>
    <dbReference type="NCBI Taxonomy" id="218843"/>
    <lineage>
        <taxon>Eukaryota</taxon>
        <taxon>Viridiplantae</taxon>
        <taxon>Streptophyta</taxon>
        <taxon>Embryophyta</taxon>
        <taxon>Tracheophyta</taxon>
        <taxon>Spermatophyta</taxon>
        <taxon>Magnoliopsida</taxon>
        <taxon>eudicotyledons</taxon>
        <taxon>Gunneridae</taxon>
        <taxon>Pentapetalae</taxon>
        <taxon>rosids</taxon>
        <taxon>fabids</taxon>
        <taxon>Malpighiales</taxon>
        <taxon>Passifloraceae</taxon>
        <taxon>Turnera</taxon>
    </lineage>
</organism>
<feature type="compositionally biased region" description="Low complexity" evidence="1">
    <location>
        <begin position="12"/>
        <end position="23"/>
    </location>
</feature>
<accession>A0A9Q0G0G2</accession>
<evidence type="ECO:0000313" key="4">
    <source>
        <dbReference type="Proteomes" id="UP001141552"/>
    </source>
</evidence>
<dbReference type="InterPro" id="IPR036047">
    <property type="entry name" value="F-box-like_dom_sf"/>
</dbReference>
<feature type="domain" description="F-box" evidence="2">
    <location>
        <begin position="73"/>
        <end position="112"/>
    </location>
</feature>
<dbReference type="PANTHER" id="PTHR34223:SF51">
    <property type="entry name" value="OS06G0556300 PROTEIN"/>
    <property type="match status" value="1"/>
</dbReference>
<gene>
    <name evidence="3" type="ORF">Tsubulata_023068</name>
</gene>
<sequence>MGVNTLPPTPPSSESEIPIKKPITSSPSEIASRKPEPNTLFPEITSCKPEPNTLFPEITSCKPEPNTLLPDRLSNLSDDILLHILACLNDTKYAVQTSVLSKGWRHLWTSVEELYFHRESFYRDSSFHNFVRAVLTDRRRQNCRVDRFRYYADLDTTMLTEVTSYALSRGARELVIAYPSYHGGAILPDLSSGSPTLKTLHLGKLYIRRSSFGHSMLRLTSLHLEWVQATPGCFGECFDIFNIFPNLTNLSLSGCSLGGANLKITGPKLVSFKLHHLIGVGLIELSLQNLEVFEYTSAYMEALVFSSINLPSLRHADLDVNLGRLPKYGHSMVKVLQGIRNVESLVINLKALEESGLLENQNSRFRNLKYLKFRDMFPRRVVPATVFTYFTSGTQYSQDLEFEFML</sequence>
<dbReference type="Pfam" id="PF00646">
    <property type="entry name" value="F-box"/>
    <property type="match status" value="1"/>
</dbReference>
<evidence type="ECO:0000259" key="2">
    <source>
        <dbReference type="Pfam" id="PF00646"/>
    </source>
</evidence>
<dbReference type="SUPFAM" id="SSF81383">
    <property type="entry name" value="F-box domain"/>
    <property type="match status" value="1"/>
</dbReference>